<dbReference type="STRING" id="571933.SAMN05216362_11552"/>
<dbReference type="Proteomes" id="UP000199427">
    <property type="component" value="Unassembled WGS sequence"/>
</dbReference>
<organism evidence="1 2">
    <name type="scientific">Piscibacillus halophilus</name>
    <dbReference type="NCBI Taxonomy" id="571933"/>
    <lineage>
        <taxon>Bacteria</taxon>
        <taxon>Bacillati</taxon>
        <taxon>Bacillota</taxon>
        <taxon>Bacilli</taxon>
        <taxon>Bacillales</taxon>
        <taxon>Bacillaceae</taxon>
        <taxon>Piscibacillus</taxon>
    </lineage>
</organism>
<dbReference type="OrthoDB" id="1675670at2"/>
<reference evidence="1 2" key="1">
    <citation type="submission" date="2016-10" db="EMBL/GenBank/DDBJ databases">
        <authorList>
            <person name="de Groot N.N."/>
        </authorList>
    </citation>
    <scope>NUCLEOTIDE SEQUENCE [LARGE SCALE GENOMIC DNA]</scope>
    <source>
        <strain evidence="1 2">DSM 21633</strain>
    </source>
</reference>
<dbReference type="AlphaFoldDB" id="A0A1H9GIY1"/>
<dbReference type="EMBL" id="FOES01000015">
    <property type="protein sequence ID" value="SEQ49858.1"/>
    <property type="molecule type" value="Genomic_DNA"/>
</dbReference>
<evidence type="ECO:0000313" key="1">
    <source>
        <dbReference type="EMBL" id="SEQ49858.1"/>
    </source>
</evidence>
<dbReference type="InterPro" id="IPR021617">
    <property type="entry name" value="DUF3231"/>
</dbReference>
<protein>
    <recommendedName>
        <fullName evidence="3">DUF3231 family protein</fullName>
    </recommendedName>
</protein>
<dbReference type="Pfam" id="PF11553">
    <property type="entry name" value="DUF3231"/>
    <property type="match status" value="2"/>
</dbReference>
<dbReference type="Gene3D" id="1.20.1260.10">
    <property type="match status" value="2"/>
</dbReference>
<sequence length="329" mass="37589">MGKIYLTSNEIGTMWTQYIQNSLYIQILKYFIETVEDNKIKELIQDSLILSERINNEIKSVFEHEDIPIPHGFNDQDVNLKAEKLFLDPFMIQFLEHTLKAGVIAHGSTLIVSTRKDIRQFFTETTEDSLRLFNKCTDLALSKGLLVRAPSIKVQPDIEYVEKKKYMSSFSNRPLNMVEITHLFENIKTNTVGEMITMAFAQTTNNDTVKKFMNRGLKISQKHIRIFQKTIKESYIDAPIGSNSYVTNSKNRVFSDKLMMHFLSVLTAAGQGNYSTASTASLRNDLILSYQRLAAEIAGYAKDGADIMIEHGWLEEPPQAPDRKQLITD</sequence>
<proteinExistence type="predicted"/>
<dbReference type="RefSeq" id="WP_091773594.1">
    <property type="nucleotide sequence ID" value="NZ_FOES01000015.1"/>
</dbReference>
<accession>A0A1H9GIY1</accession>
<dbReference type="InterPro" id="IPR012347">
    <property type="entry name" value="Ferritin-like"/>
</dbReference>
<evidence type="ECO:0000313" key="2">
    <source>
        <dbReference type="Proteomes" id="UP000199427"/>
    </source>
</evidence>
<gene>
    <name evidence="1" type="ORF">SAMN05216362_11552</name>
</gene>
<keyword evidence="2" id="KW-1185">Reference proteome</keyword>
<name>A0A1H9GIY1_9BACI</name>
<evidence type="ECO:0008006" key="3">
    <source>
        <dbReference type="Google" id="ProtNLM"/>
    </source>
</evidence>